<dbReference type="GO" id="GO:0005524">
    <property type="term" value="F:ATP binding"/>
    <property type="evidence" value="ECO:0007669"/>
    <property type="project" value="UniProtKB-UniRule"/>
</dbReference>
<evidence type="ECO:0000259" key="5">
    <source>
        <dbReference type="PROSITE" id="PS50006"/>
    </source>
</evidence>
<dbReference type="Pfam" id="PF00498">
    <property type="entry name" value="FHA"/>
    <property type="match status" value="1"/>
</dbReference>
<dbReference type="PROSITE" id="PS00108">
    <property type="entry name" value="PROTEIN_KINASE_ST"/>
    <property type="match status" value="1"/>
</dbReference>
<evidence type="ECO:0000313" key="7">
    <source>
        <dbReference type="Proteomes" id="UP000515158"/>
    </source>
</evidence>
<dbReference type="FunFam" id="1.10.510.10:FF:000571">
    <property type="entry name" value="Maternal embryonic leucine zipper kinase"/>
    <property type="match status" value="1"/>
</dbReference>
<feature type="domain" description="FHA" evidence="5">
    <location>
        <begin position="56"/>
        <end position="120"/>
    </location>
</feature>
<evidence type="ECO:0000313" key="8">
    <source>
        <dbReference type="RefSeq" id="XP_034240510.1"/>
    </source>
</evidence>
<dbReference type="InterPro" id="IPR008271">
    <property type="entry name" value="Ser/Thr_kinase_AS"/>
</dbReference>
<dbReference type="SUPFAM" id="SSF56112">
    <property type="entry name" value="Protein kinase-like (PK-like)"/>
    <property type="match status" value="1"/>
</dbReference>
<dbReference type="KEGG" id="tpal:117644908"/>
<keyword evidence="7" id="KW-1185">Reference proteome</keyword>
<dbReference type="PANTHER" id="PTHR24347">
    <property type="entry name" value="SERINE/THREONINE-PROTEIN KINASE"/>
    <property type="match status" value="1"/>
</dbReference>
<dbReference type="GeneID" id="117644908"/>
<feature type="binding site" evidence="3">
    <location>
        <position position="197"/>
    </location>
    <ligand>
        <name>ATP</name>
        <dbReference type="ChEBI" id="CHEBI:30616"/>
    </ligand>
</feature>
<sequence>MGEFEDCSQQATQPSNLDASLLEDADETIVFSEQYWGRLYPALPNVQAHDLTKDETLVGKQKSCDITLKPNEVPSHVWVVASRRQFSILKVQVEKFGKCSTEVRLKDMSMNGTFINGSLVGKGKTKVLSDNNIIALGKPHNNVYYFKDASVINSKHPPSIRRHYDAAIQLGTGAYGEVTLMFCKKSRKGYAMKSILKGNHTSKKKVDSEMERLENEVKILQRIKHPNVIQLVHHVTHLSEKYLFLELMYGKDLFSRITNSKRLTESQAKLYFYQIASGVQYLHQNEIIHRDLKPENVLMATDDVETVVKITDFGLSKVLHSNTNLRSLCGTKLYVAPEVLEGGGTRVYTGKVDVWSMGVILYVCLSGQTPFSAEKNGPPMDDLIKRGHYSMPHKYWECVSTPAMEIVKRMMTLDVSDRITLSDIFAHPWLQDPELHKTIERLLPRSDPPSGKRGAAKMSSQDKENLPTVVDVDEITSSPVSAAVLMSPPPLSPRRKRRKCTT</sequence>
<accession>A0A6P8YTS5</accession>
<evidence type="ECO:0000256" key="1">
    <source>
        <dbReference type="ARBA" id="ARBA00022741"/>
    </source>
</evidence>
<dbReference type="InterPro" id="IPR017441">
    <property type="entry name" value="Protein_kinase_ATP_BS"/>
</dbReference>
<gene>
    <name evidence="8 9" type="primary">LOC117644908</name>
</gene>
<dbReference type="Gene3D" id="1.10.510.10">
    <property type="entry name" value="Transferase(Phosphotransferase) domain 1"/>
    <property type="match status" value="1"/>
</dbReference>
<evidence type="ECO:0000259" key="6">
    <source>
        <dbReference type="PROSITE" id="PS50011"/>
    </source>
</evidence>
<name>A0A6P8YTS5_THRPL</name>
<dbReference type="InterPro" id="IPR000719">
    <property type="entry name" value="Prot_kinase_dom"/>
</dbReference>
<organism evidence="9">
    <name type="scientific">Thrips palmi</name>
    <name type="common">Melon thrips</name>
    <dbReference type="NCBI Taxonomy" id="161013"/>
    <lineage>
        <taxon>Eukaryota</taxon>
        <taxon>Metazoa</taxon>
        <taxon>Ecdysozoa</taxon>
        <taxon>Arthropoda</taxon>
        <taxon>Hexapoda</taxon>
        <taxon>Insecta</taxon>
        <taxon>Pterygota</taxon>
        <taxon>Neoptera</taxon>
        <taxon>Paraneoptera</taxon>
        <taxon>Thysanoptera</taxon>
        <taxon>Terebrantia</taxon>
        <taxon>Thripoidea</taxon>
        <taxon>Thripidae</taxon>
        <taxon>Thrips</taxon>
    </lineage>
</organism>
<dbReference type="SUPFAM" id="SSF49879">
    <property type="entry name" value="SMAD/FHA domain"/>
    <property type="match status" value="1"/>
</dbReference>
<dbReference type="InterPro" id="IPR000253">
    <property type="entry name" value="FHA_dom"/>
</dbReference>
<dbReference type="PROSITE" id="PS00107">
    <property type="entry name" value="PROTEIN_KINASE_ATP"/>
    <property type="match status" value="1"/>
</dbReference>
<protein>
    <submittedName>
        <fullName evidence="8 9">Ovarian-specific serine/threonine-protein kinase Lok-like</fullName>
    </submittedName>
</protein>
<evidence type="ECO:0000313" key="9">
    <source>
        <dbReference type="RefSeq" id="XP_034240511.1"/>
    </source>
</evidence>
<reference evidence="8 9" key="1">
    <citation type="submission" date="2025-04" db="UniProtKB">
        <authorList>
            <consortium name="RefSeq"/>
        </authorList>
    </citation>
    <scope>IDENTIFICATION</scope>
    <source>
        <tissue evidence="8 9">Total insect</tissue>
    </source>
</reference>
<dbReference type="InterPro" id="IPR011009">
    <property type="entry name" value="Kinase-like_dom_sf"/>
</dbReference>
<feature type="compositionally biased region" description="Basic residues" evidence="4">
    <location>
        <begin position="493"/>
        <end position="502"/>
    </location>
</feature>
<evidence type="ECO:0000256" key="3">
    <source>
        <dbReference type="PROSITE-ProRule" id="PRU10141"/>
    </source>
</evidence>
<keyword evidence="1 3" id="KW-0547">Nucleotide-binding</keyword>
<dbReference type="SMART" id="SM00240">
    <property type="entry name" value="FHA"/>
    <property type="match status" value="1"/>
</dbReference>
<dbReference type="Proteomes" id="UP000515158">
    <property type="component" value="Unplaced"/>
</dbReference>
<feature type="region of interest" description="Disordered" evidence="4">
    <location>
        <begin position="442"/>
        <end position="502"/>
    </location>
</feature>
<evidence type="ECO:0000256" key="4">
    <source>
        <dbReference type="SAM" id="MobiDB-lite"/>
    </source>
</evidence>
<feature type="domain" description="Protein kinase" evidence="6">
    <location>
        <begin position="164"/>
        <end position="430"/>
    </location>
</feature>
<keyword evidence="2 3" id="KW-0067">ATP-binding</keyword>
<dbReference type="RefSeq" id="XP_034240510.1">
    <property type="nucleotide sequence ID" value="XM_034384619.1"/>
</dbReference>
<dbReference type="AlphaFoldDB" id="A0A6P8YTS5"/>
<dbReference type="RefSeq" id="XP_034240511.1">
    <property type="nucleotide sequence ID" value="XM_034384620.1"/>
</dbReference>
<dbReference type="GO" id="GO:0004672">
    <property type="term" value="F:protein kinase activity"/>
    <property type="evidence" value="ECO:0007669"/>
    <property type="project" value="InterPro"/>
</dbReference>
<proteinExistence type="predicted"/>
<dbReference type="PROSITE" id="PS50011">
    <property type="entry name" value="PROTEIN_KINASE_DOM"/>
    <property type="match status" value="1"/>
</dbReference>
<dbReference type="OrthoDB" id="40902at2759"/>
<dbReference type="Gene3D" id="2.60.200.20">
    <property type="match status" value="1"/>
</dbReference>
<dbReference type="SMART" id="SM00220">
    <property type="entry name" value="S_TKc"/>
    <property type="match status" value="1"/>
</dbReference>
<evidence type="ECO:0000256" key="2">
    <source>
        <dbReference type="ARBA" id="ARBA00022840"/>
    </source>
</evidence>
<dbReference type="InterPro" id="IPR008984">
    <property type="entry name" value="SMAD_FHA_dom_sf"/>
</dbReference>
<dbReference type="Pfam" id="PF00069">
    <property type="entry name" value="Pkinase"/>
    <property type="match status" value="1"/>
</dbReference>
<dbReference type="PROSITE" id="PS50006">
    <property type="entry name" value="FHA_DOMAIN"/>
    <property type="match status" value="1"/>
</dbReference>